<gene>
    <name evidence="1" type="ORF">AV274_5082</name>
</gene>
<dbReference type="AlphaFoldDB" id="A0A196SA78"/>
<comment type="caution">
    <text evidence="1">The sequence shown here is derived from an EMBL/GenBank/DDBJ whole genome shotgun (WGS) entry which is preliminary data.</text>
</comment>
<dbReference type="EMBL" id="LXWW01000437">
    <property type="protein sequence ID" value="OAO13236.1"/>
    <property type="molecule type" value="Genomic_DNA"/>
</dbReference>
<sequence length="152" mass="17110">MNPTECPEHRGESKIMRRCKQCFAVKPLECYLNKVGNDLCVICDRCRGMQRRRYHVKKALQKKKSTSSEAPSSTANLAYVETIEHSSVQPDCIVPYSKWIVTEPFFHGFQGEDTIPVATLVFHSVMSFSTCPSTPLLRESPTAQDDGVVPMP</sequence>
<keyword evidence="2" id="KW-1185">Reference proteome</keyword>
<evidence type="ECO:0000313" key="1">
    <source>
        <dbReference type="EMBL" id="OAO13236.1"/>
    </source>
</evidence>
<evidence type="ECO:0000313" key="2">
    <source>
        <dbReference type="Proteomes" id="UP000078348"/>
    </source>
</evidence>
<proteinExistence type="predicted"/>
<dbReference type="Proteomes" id="UP000078348">
    <property type="component" value="Unassembled WGS sequence"/>
</dbReference>
<protein>
    <submittedName>
        <fullName evidence="1">Uncharacterized protein</fullName>
    </submittedName>
</protein>
<name>A0A196SA78_BLAHN</name>
<accession>A0A196SA78</accession>
<organism evidence="1 2">
    <name type="scientific">Blastocystis sp. subtype 1 (strain ATCC 50177 / NandII)</name>
    <dbReference type="NCBI Taxonomy" id="478820"/>
    <lineage>
        <taxon>Eukaryota</taxon>
        <taxon>Sar</taxon>
        <taxon>Stramenopiles</taxon>
        <taxon>Bigyra</taxon>
        <taxon>Opalozoa</taxon>
        <taxon>Opalinata</taxon>
        <taxon>Blastocystidae</taxon>
        <taxon>Blastocystis</taxon>
    </lineage>
</organism>
<reference evidence="1 2" key="1">
    <citation type="submission" date="2016-05" db="EMBL/GenBank/DDBJ databases">
        <title>Nuclear genome of Blastocystis sp. subtype 1 NandII.</title>
        <authorList>
            <person name="Gentekaki E."/>
            <person name="Curtis B."/>
            <person name="Stairs C."/>
            <person name="Eme L."/>
            <person name="Herman E."/>
            <person name="Klimes V."/>
            <person name="Arias M.C."/>
            <person name="Elias M."/>
            <person name="Hilliou F."/>
            <person name="Klute M."/>
            <person name="Malik S.-B."/>
            <person name="Pightling A."/>
            <person name="Rachubinski R."/>
            <person name="Salas D."/>
            <person name="Schlacht A."/>
            <person name="Suga H."/>
            <person name="Archibald J."/>
            <person name="Ball S.G."/>
            <person name="Clark G."/>
            <person name="Dacks J."/>
            <person name="Van Der Giezen M."/>
            <person name="Tsaousis A."/>
            <person name="Roger A."/>
        </authorList>
    </citation>
    <scope>NUCLEOTIDE SEQUENCE [LARGE SCALE GENOMIC DNA]</scope>
    <source>
        <strain evidence="2">ATCC 50177 / NandII</strain>
    </source>
</reference>